<comment type="similarity">
    <text evidence="1">Belongs to the BolA/IbaG family.</text>
</comment>
<dbReference type="InterPro" id="IPR036065">
    <property type="entry name" value="BolA-like_sf"/>
</dbReference>
<dbReference type="PANTHER" id="PTHR46230:SF7">
    <property type="entry name" value="BOLA-LIKE PROTEIN 1"/>
    <property type="match status" value="1"/>
</dbReference>
<dbReference type="Proteomes" id="UP000254258">
    <property type="component" value="Unassembled WGS sequence"/>
</dbReference>
<proteinExistence type="inferred from homology"/>
<evidence type="ECO:0000256" key="1">
    <source>
        <dbReference type="RuleBase" id="RU003860"/>
    </source>
</evidence>
<dbReference type="Gene3D" id="3.30.300.90">
    <property type="entry name" value="BolA-like"/>
    <property type="match status" value="1"/>
</dbReference>
<dbReference type="OrthoDB" id="9801469at2"/>
<gene>
    <name evidence="2" type="ORF">DWU98_13655</name>
</gene>
<dbReference type="InterPro" id="IPR002634">
    <property type="entry name" value="BolA"/>
</dbReference>
<dbReference type="PANTHER" id="PTHR46230">
    <property type="match status" value="1"/>
</dbReference>
<organism evidence="2 3">
    <name type="scientific">Dyella monticola</name>
    <dbReference type="NCBI Taxonomy" id="1927958"/>
    <lineage>
        <taxon>Bacteria</taxon>
        <taxon>Pseudomonadati</taxon>
        <taxon>Pseudomonadota</taxon>
        <taxon>Gammaproteobacteria</taxon>
        <taxon>Lysobacterales</taxon>
        <taxon>Rhodanobacteraceae</taxon>
        <taxon>Dyella</taxon>
    </lineage>
</organism>
<evidence type="ECO:0000313" key="2">
    <source>
        <dbReference type="EMBL" id="RDS80461.1"/>
    </source>
</evidence>
<accession>A0A370WWN5</accession>
<sequence length="86" mass="9413">MTVALVEDIRQRLTAALQPVELDVVDEGYKHIGHANEGKGHFHVRIVSAAFAGQLPIKRHRLVYAALGDLMEQGIHALSIDAKAPH</sequence>
<dbReference type="Pfam" id="PF01722">
    <property type="entry name" value="BolA"/>
    <property type="match status" value="1"/>
</dbReference>
<dbReference type="SUPFAM" id="SSF82657">
    <property type="entry name" value="BolA-like"/>
    <property type="match status" value="1"/>
</dbReference>
<dbReference type="AlphaFoldDB" id="A0A370WWN5"/>
<comment type="caution">
    <text evidence="2">The sequence shown here is derived from an EMBL/GenBank/DDBJ whole genome shotgun (WGS) entry which is preliminary data.</text>
</comment>
<protein>
    <submittedName>
        <fullName evidence="2">BolA family transcriptional regulator</fullName>
    </submittedName>
</protein>
<name>A0A370WWN5_9GAMM</name>
<dbReference type="GO" id="GO:0016226">
    <property type="term" value="P:iron-sulfur cluster assembly"/>
    <property type="evidence" value="ECO:0007669"/>
    <property type="project" value="TreeGrafter"/>
</dbReference>
<evidence type="ECO:0000313" key="3">
    <source>
        <dbReference type="Proteomes" id="UP000254258"/>
    </source>
</evidence>
<dbReference type="PIRSF" id="PIRSF003113">
    <property type="entry name" value="BolA"/>
    <property type="match status" value="1"/>
</dbReference>
<dbReference type="EMBL" id="QRBE01000008">
    <property type="protein sequence ID" value="RDS80461.1"/>
    <property type="molecule type" value="Genomic_DNA"/>
</dbReference>
<reference evidence="2 3" key="1">
    <citation type="submission" date="2018-07" db="EMBL/GenBank/DDBJ databases">
        <title>Dyella monticola sp. nov. and Dyella psychrodurans sp. nov. isolated from monsoon evergreen broad-leaved forest soil of Dinghu Mountain, China.</title>
        <authorList>
            <person name="Gao Z."/>
            <person name="Qiu L."/>
        </authorList>
    </citation>
    <scope>NUCLEOTIDE SEQUENCE [LARGE SCALE GENOMIC DNA]</scope>
    <source>
        <strain evidence="2 3">4G-K06</strain>
    </source>
</reference>
<keyword evidence="3" id="KW-1185">Reference proteome</keyword>